<organism evidence="3 4">
    <name type="scientific">Acetivibrio ethanolgignens</name>
    <dbReference type="NCBI Taxonomy" id="290052"/>
    <lineage>
        <taxon>Bacteria</taxon>
        <taxon>Bacillati</taxon>
        <taxon>Bacillota</taxon>
        <taxon>Clostridia</taxon>
        <taxon>Eubacteriales</taxon>
        <taxon>Oscillospiraceae</taxon>
        <taxon>Acetivibrio</taxon>
    </lineage>
</organism>
<dbReference type="Proteomes" id="UP000054874">
    <property type="component" value="Unassembled WGS sequence"/>
</dbReference>
<dbReference type="InterPro" id="IPR025465">
    <property type="entry name" value="DUF4316"/>
</dbReference>
<evidence type="ECO:0000313" key="3">
    <source>
        <dbReference type="EMBL" id="KSV60534.1"/>
    </source>
</evidence>
<feature type="region of interest" description="Disordered" evidence="1">
    <location>
        <begin position="22"/>
        <end position="47"/>
    </location>
</feature>
<comment type="caution">
    <text evidence="3">The sequence shown here is derived from an EMBL/GenBank/DDBJ whole genome shotgun (WGS) entry which is preliminary data.</text>
</comment>
<reference evidence="3 4" key="1">
    <citation type="submission" date="2015-11" db="EMBL/GenBank/DDBJ databases">
        <title>Butyribacter intestini gen. nov., sp. nov., a butyric acid-producing bacterium of the family Lachnospiraceae isolated from the human faeces.</title>
        <authorList>
            <person name="Zou Y."/>
            <person name="Xue W."/>
            <person name="Luo G."/>
            <person name="Lv M."/>
        </authorList>
    </citation>
    <scope>NUCLEOTIDE SEQUENCE [LARGE SCALE GENOMIC DNA]</scope>
    <source>
        <strain evidence="3 4">ACET-33324</strain>
    </source>
</reference>
<dbReference type="RefSeq" id="WP_058351250.1">
    <property type="nucleotide sequence ID" value="NZ_CABMMD010000002.1"/>
</dbReference>
<accession>A0A0V8QJY2</accession>
<evidence type="ECO:0000313" key="4">
    <source>
        <dbReference type="Proteomes" id="UP000054874"/>
    </source>
</evidence>
<keyword evidence="4" id="KW-1185">Reference proteome</keyword>
<sequence length="122" mass="13589">MEKAKTRKIKKWDEIHGEYEVEVSEDMDGGSPEEAAGAGPSISRNPMKGIEDMVEQNDNNLDGVINNMKAEPAVGTLEIIPDDKKSVLEKLKEQSKQVTPLIPVPERKPVPVCCFEREITGW</sequence>
<protein>
    <recommendedName>
        <fullName evidence="2">DUF4316 domain-containing protein</fullName>
    </recommendedName>
</protein>
<dbReference type="EMBL" id="LNAM01000002">
    <property type="protein sequence ID" value="KSV60534.1"/>
    <property type="molecule type" value="Genomic_DNA"/>
</dbReference>
<dbReference type="STRING" id="290052.ASU35_04995"/>
<dbReference type="Pfam" id="PF14195">
    <property type="entry name" value="DUF4316"/>
    <property type="match status" value="1"/>
</dbReference>
<dbReference type="AlphaFoldDB" id="A0A0V8QJY2"/>
<name>A0A0V8QJY2_9FIRM</name>
<gene>
    <name evidence="3" type="ORF">ASU35_04995</name>
</gene>
<dbReference type="OrthoDB" id="2044389at2"/>
<evidence type="ECO:0000259" key="2">
    <source>
        <dbReference type="Pfam" id="PF14195"/>
    </source>
</evidence>
<feature type="domain" description="DUF4316" evidence="2">
    <location>
        <begin position="44"/>
        <end position="92"/>
    </location>
</feature>
<proteinExistence type="predicted"/>
<evidence type="ECO:0000256" key="1">
    <source>
        <dbReference type="SAM" id="MobiDB-lite"/>
    </source>
</evidence>
<feature type="compositionally biased region" description="Low complexity" evidence="1">
    <location>
        <begin position="29"/>
        <end position="41"/>
    </location>
</feature>